<dbReference type="GO" id="GO:0009279">
    <property type="term" value="C:cell outer membrane"/>
    <property type="evidence" value="ECO:0007669"/>
    <property type="project" value="UniProtKB-SubCell"/>
</dbReference>
<evidence type="ECO:0000256" key="8">
    <source>
        <dbReference type="ARBA" id="ARBA00023114"/>
    </source>
</evidence>
<keyword evidence="10" id="KW-0998">Cell outer membrane</keyword>
<evidence type="ECO:0000256" key="7">
    <source>
        <dbReference type="ARBA" id="ARBA00023065"/>
    </source>
</evidence>
<evidence type="ECO:0000256" key="9">
    <source>
        <dbReference type="ARBA" id="ARBA00023136"/>
    </source>
</evidence>
<evidence type="ECO:0000256" key="10">
    <source>
        <dbReference type="ARBA" id="ARBA00023237"/>
    </source>
</evidence>
<dbReference type="InterPro" id="IPR050298">
    <property type="entry name" value="Gram-neg_bact_OMP"/>
</dbReference>
<keyword evidence="9" id="KW-0472">Membrane</keyword>
<evidence type="ECO:0000256" key="3">
    <source>
        <dbReference type="ARBA" id="ARBA00022448"/>
    </source>
</evidence>
<dbReference type="Pfam" id="PF13609">
    <property type="entry name" value="Porin_4"/>
    <property type="match status" value="1"/>
</dbReference>
<dbReference type="Gene3D" id="2.40.160.10">
    <property type="entry name" value="Porin"/>
    <property type="match status" value="1"/>
</dbReference>
<evidence type="ECO:0000256" key="2">
    <source>
        <dbReference type="ARBA" id="ARBA00011233"/>
    </source>
</evidence>
<keyword evidence="8" id="KW-0626">Porin</keyword>
<dbReference type="Proteomes" id="UP000198900">
    <property type="component" value="Unassembled WGS sequence"/>
</dbReference>
<comment type="caution">
    <text evidence="13">The sequence shown here is derived from an EMBL/GenBank/DDBJ whole genome shotgun (WGS) entry which is preliminary data.</text>
</comment>
<dbReference type="InterPro" id="IPR001702">
    <property type="entry name" value="Porin_Gram-ve"/>
</dbReference>
<dbReference type="PANTHER" id="PTHR34501">
    <property type="entry name" value="PROTEIN YDDL-RELATED"/>
    <property type="match status" value="1"/>
</dbReference>
<dbReference type="PRINTS" id="PR00182">
    <property type="entry name" value="ECOLNEIPORIN"/>
</dbReference>
<reference evidence="13" key="1">
    <citation type="submission" date="2016-10" db="EMBL/GenBank/DDBJ databases">
        <authorList>
            <person name="Varghese N."/>
            <person name="Submissions S."/>
        </authorList>
    </citation>
    <scope>NUCLEOTIDE SEQUENCE [LARGE SCALE GENOMIC DNA]</scope>
    <source>
        <strain evidence="13">YR281</strain>
    </source>
</reference>
<evidence type="ECO:0000256" key="1">
    <source>
        <dbReference type="ARBA" id="ARBA00004571"/>
    </source>
</evidence>
<evidence type="ECO:0000256" key="4">
    <source>
        <dbReference type="ARBA" id="ARBA00022452"/>
    </source>
</evidence>
<keyword evidence="7" id="KW-0406">Ion transport</keyword>
<feature type="domain" description="Porin" evidence="12">
    <location>
        <begin position="18"/>
        <end position="328"/>
    </location>
</feature>
<evidence type="ECO:0000313" key="14">
    <source>
        <dbReference type="Proteomes" id="UP000198900"/>
    </source>
</evidence>
<dbReference type="GO" id="GO:0046930">
    <property type="term" value="C:pore complex"/>
    <property type="evidence" value="ECO:0007669"/>
    <property type="project" value="UniProtKB-KW"/>
</dbReference>
<dbReference type="CDD" id="cd00342">
    <property type="entry name" value="gram_neg_porins"/>
    <property type="match status" value="1"/>
</dbReference>
<feature type="signal peptide" evidence="11">
    <location>
        <begin position="1"/>
        <end position="28"/>
    </location>
</feature>
<feature type="chain" id="PRO_5030747712" evidence="11">
    <location>
        <begin position="29"/>
        <end position="359"/>
    </location>
</feature>
<dbReference type="InterPro" id="IPR033900">
    <property type="entry name" value="Gram_neg_porin_domain"/>
</dbReference>
<proteinExistence type="predicted"/>
<dbReference type="SUPFAM" id="SSF56935">
    <property type="entry name" value="Porins"/>
    <property type="match status" value="1"/>
</dbReference>
<dbReference type="EMBL" id="FNDI01000018">
    <property type="protein sequence ID" value="SDI50307.1"/>
    <property type="molecule type" value="Genomic_DNA"/>
</dbReference>
<gene>
    <name evidence="13" type="ORF">SAMN04487926_11843</name>
</gene>
<keyword evidence="5" id="KW-0812">Transmembrane</keyword>
<dbReference type="GO" id="GO:0015288">
    <property type="term" value="F:porin activity"/>
    <property type="evidence" value="ECO:0007669"/>
    <property type="project" value="UniProtKB-KW"/>
</dbReference>
<evidence type="ECO:0000259" key="12">
    <source>
        <dbReference type="Pfam" id="PF13609"/>
    </source>
</evidence>
<evidence type="ECO:0000256" key="11">
    <source>
        <dbReference type="SAM" id="SignalP"/>
    </source>
</evidence>
<name>A0A7Z7FJB9_9BURK</name>
<evidence type="ECO:0000256" key="5">
    <source>
        <dbReference type="ARBA" id="ARBA00022692"/>
    </source>
</evidence>
<dbReference type="PANTHER" id="PTHR34501:SF9">
    <property type="entry name" value="MAJOR OUTER MEMBRANE PROTEIN P.IA"/>
    <property type="match status" value="1"/>
</dbReference>
<dbReference type="InterPro" id="IPR002299">
    <property type="entry name" value="Porin_Neis"/>
</dbReference>
<protein>
    <submittedName>
        <fullName evidence="13">Outer membrane protein (Porin)</fullName>
    </submittedName>
</protein>
<keyword evidence="14" id="KW-1185">Reference proteome</keyword>
<evidence type="ECO:0000313" key="13">
    <source>
        <dbReference type="EMBL" id="SDI50307.1"/>
    </source>
</evidence>
<dbReference type="GO" id="GO:0034220">
    <property type="term" value="P:monoatomic ion transmembrane transport"/>
    <property type="evidence" value="ECO:0007669"/>
    <property type="project" value="InterPro"/>
</dbReference>
<keyword evidence="4" id="KW-1134">Transmembrane beta strand</keyword>
<evidence type="ECO:0000256" key="6">
    <source>
        <dbReference type="ARBA" id="ARBA00022729"/>
    </source>
</evidence>
<accession>A0A7Z7FJB9</accession>
<sequence length="359" mass="37207">MWIMKKWGSAALTAGLSITIAIPAISQAQESVTLYGVLDTGLLFTNKSFSSSGANAGKTFSLIDAGESPSRFGISGSEDLGHGVKAEFKLESGINVANGGFDSSNGNLFGRQAWIAVDGAYGKVTAGLQYSPFIFALFDSDARGFSTFGSGYVIYADAVAVTGVFTANAISYTTPNVGGLQASAMLALGGVAGDFQAGRHYSASIEYNGGAFMINAAIYSSNAGGTQTPVPSTIPFQGKTVGVGYKFQSLGLKASFTNYKVSGSVNNDVYSFGIDYFVRPTININAGVWLTSDRNKTKSHSILGAVGVEDYLSKRTSVYVQAGVVNNHGGMNTGLSATGALYSAPGTTIGVDVGIRHTF</sequence>
<keyword evidence="3" id="KW-0813">Transport</keyword>
<organism evidence="13 14">
    <name type="scientific">Paraburkholderia steynii</name>
    <dbReference type="NCBI Taxonomy" id="1245441"/>
    <lineage>
        <taxon>Bacteria</taxon>
        <taxon>Pseudomonadati</taxon>
        <taxon>Pseudomonadota</taxon>
        <taxon>Betaproteobacteria</taxon>
        <taxon>Burkholderiales</taxon>
        <taxon>Burkholderiaceae</taxon>
        <taxon>Paraburkholderia</taxon>
    </lineage>
</organism>
<comment type="subcellular location">
    <subcellularLocation>
        <location evidence="1">Cell outer membrane</location>
        <topology evidence="1">Multi-pass membrane protein</topology>
    </subcellularLocation>
</comment>
<dbReference type="AlphaFoldDB" id="A0A7Z7FJB9"/>
<comment type="subunit">
    <text evidence="2">Homotrimer.</text>
</comment>
<dbReference type="InterPro" id="IPR023614">
    <property type="entry name" value="Porin_dom_sf"/>
</dbReference>
<keyword evidence="6 11" id="KW-0732">Signal</keyword>
<dbReference type="RefSeq" id="WP_091783801.1">
    <property type="nucleotide sequence ID" value="NZ_FNDI01000018.1"/>
</dbReference>
<dbReference type="PRINTS" id="PR00184">
    <property type="entry name" value="NEISSPPORIN"/>
</dbReference>